<evidence type="ECO:0000256" key="1">
    <source>
        <dbReference type="SAM" id="MobiDB-lite"/>
    </source>
</evidence>
<protein>
    <submittedName>
        <fullName evidence="2">Uncharacterized protein</fullName>
    </submittedName>
</protein>
<dbReference type="EMBL" id="BARU01038824">
    <property type="protein sequence ID" value="GAH88398.1"/>
    <property type="molecule type" value="Genomic_DNA"/>
</dbReference>
<feature type="region of interest" description="Disordered" evidence="1">
    <location>
        <begin position="91"/>
        <end position="110"/>
    </location>
</feature>
<organism evidence="2">
    <name type="scientific">marine sediment metagenome</name>
    <dbReference type="NCBI Taxonomy" id="412755"/>
    <lineage>
        <taxon>unclassified sequences</taxon>
        <taxon>metagenomes</taxon>
        <taxon>ecological metagenomes</taxon>
    </lineage>
</organism>
<proteinExistence type="predicted"/>
<sequence>MGNDIIFSGEYQDIPFNRFIRDIERENDVHFFYRQEWISGITITAKGDHLSLTGVLQQNLAGTGLNFYIDNKRNVFLTPLDLVTILPEDPDYEQHDEDNGSRGDKGTINTSQKYFKGQKTRIVETIIIGTKEKNISRNRAIINGK</sequence>
<reference evidence="2" key="1">
    <citation type="journal article" date="2014" name="Front. Microbiol.">
        <title>High frequency of phylogenetically diverse reductive dehalogenase-homologous genes in deep subseafloor sedimentary metagenomes.</title>
        <authorList>
            <person name="Kawai M."/>
            <person name="Futagami T."/>
            <person name="Toyoda A."/>
            <person name="Takaki Y."/>
            <person name="Nishi S."/>
            <person name="Hori S."/>
            <person name="Arai W."/>
            <person name="Tsubouchi T."/>
            <person name="Morono Y."/>
            <person name="Uchiyama I."/>
            <person name="Ito T."/>
            <person name="Fujiyama A."/>
            <person name="Inagaki F."/>
            <person name="Takami H."/>
        </authorList>
    </citation>
    <scope>NUCLEOTIDE SEQUENCE</scope>
    <source>
        <strain evidence="2">Expedition CK06-06</strain>
    </source>
</reference>
<evidence type="ECO:0000313" key="2">
    <source>
        <dbReference type="EMBL" id="GAH88398.1"/>
    </source>
</evidence>
<comment type="caution">
    <text evidence="2">The sequence shown here is derived from an EMBL/GenBank/DDBJ whole genome shotgun (WGS) entry which is preliminary data.</text>
</comment>
<dbReference type="AlphaFoldDB" id="X1L2I5"/>
<feature type="non-terminal residue" evidence="2">
    <location>
        <position position="145"/>
    </location>
</feature>
<name>X1L2I5_9ZZZZ</name>
<accession>X1L2I5</accession>
<gene>
    <name evidence="2" type="ORF">S03H2_60274</name>
</gene>